<dbReference type="SUPFAM" id="SSF55347">
    <property type="entry name" value="Glyceraldehyde-3-phosphate dehydrogenase-like, C-terminal domain"/>
    <property type="match status" value="1"/>
</dbReference>
<dbReference type="AlphaFoldDB" id="A0A3Q2YI62"/>
<name>A0A3Q2YI62_HIPCM</name>
<dbReference type="STRING" id="109280.ENSHCOP00000017213"/>
<keyword evidence="1" id="KW-0560">Oxidoreductase</keyword>
<dbReference type="Ensembl" id="ENSHCOT00000014360.1">
    <property type="protein sequence ID" value="ENSHCOP00000017213.1"/>
    <property type="gene ID" value="ENSHCOG00000021126.1"/>
</dbReference>
<proteinExistence type="predicted"/>
<organism evidence="2 3">
    <name type="scientific">Hippocampus comes</name>
    <name type="common">Tiger tail seahorse</name>
    <dbReference type="NCBI Taxonomy" id="109280"/>
    <lineage>
        <taxon>Eukaryota</taxon>
        <taxon>Metazoa</taxon>
        <taxon>Chordata</taxon>
        <taxon>Craniata</taxon>
        <taxon>Vertebrata</taxon>
        <taxon>Euteleostomi</taxon>
        <taxon>Actinopterygii</taxon>
        <taxon>Neopterygii</taxon>
        <taxon>Teleostei</taxon>
        <taxon>Neoteleostei</taxon>
        <taxon>Acanthomorphata</taxon>
        <taxon>Syngnathiaria</taxon>
        <taxon>Syngnathiformes</taxon>
        <taxon>Syngnathoidei</taxon>
        <taxon>Syngnathidae</taxon>
        <taxon>Hippocampus</taxon>
    </lineage>
</organism>
<dbReference type="InterPro" id="IPR050984">
    <property type="entry name" value="Gfo/Idh/MocA_domain"/>
</dbReference>
<dbReference type="GO" id="GO:0016491">
    <property type="term" value="F:oxidoreductase activity"/>
    <property type="evidence" value="ECO:0007669"/>
    <property type="project" value="UniProtKB-KW"/>
</dbReference>
<dbReference type="PANTHER" id="PTHR22604:SF105">
    <property type="entry name" value="TRANS-1,2-DIHYDROBENZENE-1,2-DIOL DEHYDROGENASE"/>
    <property type="match status" value="1"/>
</dbReference>
<keyword evidence="3" id="KW-1185">Reference proteome</keyword>
<accession>A0A3Q2YI62</accession>
<evidence type="ECO:0000256" key="1">
    <source>
        <dbReference type="ARBA" id="ARBA00023002"/>
    </source>
</evidence>
<sequence>MISHDFNVPLRTHPLQDHGVYKTKSSSLERAQDFAERHGVLEVAYEELANDPKVGEYVAVQKNKVFLMAVGGPRVIVGTLSTGAVREATLVRTYFGSPPDQHSTLSGCALLDIAVYCLQFVLMMLNGERLESIQAAGMLLDWGMSRQLGIKTIYIYKVCGPILQLNFTNSIRFRKSPRMPLADSILLTEITDEIWDQVGVVFSQESQ</sequence>
<dbReference type="Proteomes" id="UP000264820">
    <property type="component" value="Unplaced"/>
</dbReference>
<reference evidence="2" key="2">
    <citation type="submission" date="2025-09" db="UniProtKB">
        <authorList>
            <consortium name="Ensembl"/>
        </authorList>
    </citation>
    <scope>IDENTIFICATION</scope>
</reference>
<dbReference type="PANTHER" id="PTHR22604">
    <property type="entry name" value="OXIDOREDUCTASES"/>
    <property type="match status" value="1"/>
</dbReference>
<evidence type="ECO:0000313" key="3">
    <source>
        <dbReference type="Proteomes" id="UP000264820"/>
    </source>
</evidence>
<reference evidence="2" key="1">
    <citation type="submission" date="2025-08" db="UniProtKB">
        <authorList>
            <consortium name="Ensembl"/>
        </authorList>
    </citation>
    <scope>IDENTIFICATION</scope>
</reference>
<protein>
    <submittedName>
        <fullName evidence="2">Uncharacterized protein</fullName>
    </submittedName>
</protein>
<evidence type="ECO:0000313" key="2">
    <source>
        <dbReference type="Ensembl" id="ENSHCOP00000017213.1"/>
    </source>
</evidence>
<dbReference type="GeneTree" id="ENSGT00940000182410"/>